<protein>
    <submittedName>
        <fullName evidence="1">Uncharacterized protein</fullName>
    </submittedName>
</protein>
<keyword evidence="2" id="KW-1185">Reference proteome</keyword>
<accession>A0A7X5XSC9</accession>
<organism evidence="1 2">
    <name type="scientific">Sphingopyxis italica</name>
    <dbReference type="NCBI Taxonomy" id="1129133"/>
    <lineage>
        <taxon>Bacteria</taxon>
        <taxon>Pseudomonadati</taxon>
        <taxon>Pseudomonadota</taxon>
        <taxon>Alphaproteobacteria</taxon>
        <taxon>Sphingomonadales</taxon>
        <taxon>Sphingomonadaceae</taxon>
        <taxon>Sphingopyxis</taxon>
    </lineage>
</organism>
<sequence length="184" mass="19321">MRGQAWLIAGAMLALTGCGKAEAPAPPEAAAPEKSVLADGPAAEISGVAAADLPPGVRDAVLARVPGMKVAEAERKERGGKLFYDVEGTRPDGSEIELDLIEEAGAWRVVEMQRDIAWADAPAPVRAAAGAPDDAFTPARVIESTQEDGTIVYELFAPGKADEPAAEVNWKDGKAVLRTTRNEY</sequence>
<dbReference type="PROSITE" id="PS51257">
    <property type="entry name" value="PROKAR_LIPOPROTEIN"/>
    <property type="match status" value="1"/>
</dbReference>
<evidence type="ECO:0000313" key="2">
    <source>
        <dbReference type="Proteomes" id="UP000535078"/>
    </source>
</evidence>
<gene>
    <name evidence="1" type="ORF">GGR90_001124</name>
</gene>
<dbReference type="Gene3D" id="3.30.505.20">
    <property type="match status" value="1"/>
</dbReference>
<dbReference type="AlphaFoldDB" id="A0A7X5XSC9"/>
<dbReference type="RefSeq" id="WP_209023567.1">
    <property type="nucleotide sequence ID" value="NZ_JAATIT010000001.1"/>
</dbReference>
<reference evidence="1 2" key="1">
    <citation type="submission" date="2020-03" db="EMBL/GenBank/DDBJ databases">
        <title>Genomic Encyclopedia of Type Strains, Phase IV (KMG-IV): sequencing the most valuable type-strain genomes for metagenomic binning, comparative biology and taxonomic classification.</title>
        <authorList>
            <person name="Goeker M."/>
        </authorList>
    </citation>
    <scope>NUCLEOTIDE SEQUENCE [LARGE SCALE GENOMIC DNA]</scope>
    <source>
        <strain evidence="1 2">DSM 25229</strain>
    </source>
</reference>
<name>A0A7X5XSC9_9SPHN</name>
<comment type="caution">
    <text evidence="1">The sequence shown here is derived from an EMBL/GenBank/DDBJ whole genome shotgun (WGS) entry which is preliminary data.</text>
</comment>
<dbReference type="EMBL" id="JAATIT010000001">
    <property type="protein sequence ID" value="NJB88972.1"/>
    <property type="molecule type" value="Genomic_DNA"/>
</dbReference>
<evidence type="ECO:0000313" key="1">
    <source>
        <dbReference type="EMBL" id="NJB88972.1"/>
    </source>
</evidence>
<dbReference type="SUPFAM" id="SSF160574">
    <property type="entry name" value="BT0923-like"/>
    <property type="match status" value="1"/>
</dbReference>
<dbReference type="Proteomes" id="UP000535078">
    <property type="component" value="Unassembled WGS sequence"/>
</dbReference>
<proteinExistence type="predicted"/>